<dbReference type="Gene3D" id="3.30.70.1200">
    <property type="entry name" value="Crispr-associated protein, domain 1"/>
    <property type="match status" value="1"/>
</dbReference>
<accession>A0A0G3H215</accession>
<dbReference type="AlphaFoldDB" id="A0A0G3H215"/>
<evidence type="ECO:0000313" key="1">
    <source>
        <dbReference type="EMBL" id="AKK06790.1"/>
    </source>
</evidence>
<evidence type="ECO:0000313" key="2">
    <source>
        <dbReference type="Proteomes" id="UP000035199"/>
    </source>
</evidence>
<dbReference type="PATRIC" id="fig|571915.4.peg.2651"/>
<dbReference type="SUPFAM" id="SSF117987">
    <property type="entry name" value="CRISPR-associated protein"/>
    <property type="match status" value="2"/>
</dbReference>
<name>A0A0G3H215_9CORY</name>
<dbReference type="RefSeq" id="WP_047262753.1">
    <property type="nucleotide sequence ID" value="NZ_CP011542.1"/>
</dbReference>
<dbReference type="InterPro" id="IPR010179">
    <property type="entry name" value="CRISPR-assoc_prot_Cse3"/>
</dbReference>
<protein>
    <submittedName>
        <fullName evidence="1">CRISPR-associated protein Cas6/Cse3/CasE, subtype I-E/ECOLI</fullName>
    </submittedName>
</protein>
<dbReference type="CDD" id="cd09727">
    <property type="entry name" value="Cas6_I-E"/>
    <property type="match status" value="1"/>
</dbReference>
<dbReference type="Proteomes" id="UP000035199">
    <property type="component" value="Chromosome"/>
</dbReference>
<organism evidence="1 2">
    <name type="scientific">Corynebacterium mustelae</name>
    <dbReference type="NCBI Taxonomy" id="571915"/>
    <lineage>
        <taxon>Bacteria</taxon>
        <taxon>Bacillati</taxon>
        <taxon>Actinomycetota</taxon>
        <taxon>Actinomycetes</taxon>
        <taxon>Mycobacteriales</taxon>
        <taxon>Corynebacteriaceae</taxon>
        <taxon>Corynebacterium</taxon>
    </lineage>
</organism>
<dbReference type="EMBL" id="CP011542">
    <property type="protein sequence ID" value="AKK06790.1"/>
    <property type="molecule type" value="Genomic_DNA"/>
</dbReference>
<keyword evidence="2" id="KW-1185">Reference proteome</keyword>
<gene>
    <name evidence="1" type="ORF">CMUST_12420</name>
</gene>
<dbReference type="KEGG" id="cmv:CMUST_12420"/>
<dbReference type="OrthoDB" id="9795689at2"/>
<dbReference type="Pfam" id="PF08798">
    <property type="entry name" value="CRISPR_assoc"/>
    <property type="match status" value="1"/>
</dbReference>
<dbReference type="NCBIfam" id="TIGR01907">
    <property type="entry name" value="casE_Cse3"/>
    <property type="match status" value="1"/>
</dbReference>
<sequence length="220" mass="25053">MPYLSTMELNGQRRQTAKFLANPRTMHAAIESCFPSTPDEGNPRVLWRLERHGSKVTLWLVSERQPSFEHIQEQAGWSAQPTWETRNYDLLLDRLMTGQYYQFRLTANPVICTVCEDGKKRHVGLVREPDQINWLLARQENLGISVQSDPDSVPTFSVSRSKRVRFPHKNKQTYVTIDQCQFDGVLTVTDPNALRTALIEGIGRSKAYGSGLLTLATYKG</sequence>
<dbReference type="Gene3D" id="3.30.70.1210">
    <property type="entry name" value="Crispr-associated protein, domain 2"/>
    <property type="match status" value="1"/>
</dbReference>
<dbReference type="STRING" id="571915.CMUST_12420"/>
<proteinExistence type="predicted"/>
<reference evidence="1 2" key="1">
    <citation type="journal article" date="2015" name="Genome Announc.">
        <title>Complete Genome Sequence of the Type Strain Corynebacterium mustelae DSM 45274, Isolated from Various Tissues of a Male Ferret with Lethal Sepsis.</title>
        <authorList>
            <person name="Ruckert C."/>
            <person name="Eimer J."/>
            <person name="Winkler A."/>
            <person name="Tauch A."/>
        </authorList>
    </citation>
    <scope>NUCLEOTIDE SEQUENCE [LARGE SCALE GENOMIC DNA]</scope>
    <source>
        <strain evidence="1 2">DSM 45274</strain>
    </source>
</reference>
<reference evidence="2" key="2">
    <citation type="submission" date="2015-05" db="EMBL/GenBank/DDBJ databases">
        <title>Complete genome sequence of Corynebacterium mustelae DSM 45274, isolated from various tissues of a male ferret with lethal sepsis.</title>
        <authorList>
            <person name="Ruckert C."/>
            <person name="Albersmeier A."/>
            <person name="Winkler A."/>
            <person name="Tauch A."/>
        </authorList>
    </citation>
    <scope>NUCLEOTIDE SEQUENCE [LARGE SCALE GENOMIC DNA]</scope>
    <source>
        <strain evidence="2">DSM 45274</strain>
    </source>
</reference>
<dbReference type="SMART" id="SM01101">
    <property type="entry name" value="CRISPR_assoc"/>
    <property type="match status" value="1"/>
</dbReference>